<protein>
    <recommendedName>
        <fullName evidence="2">HTH CENPB-type domain-containing protein</fullName>
    </recommendedName>
</protein>
<dbReference type="SUPFAM" id="SSF46689">
    <property type="entry name" value="Homeodomain-like"/>
    <property type="match status" value="1"/>
</dbReference>
<evidence type="ECO:0000259" key="2">
    <source>
        <dbReference type="PROSITE" id="PS51253"/>
    </source>
</evidence>
<dbReference type="InterPro" id="IPR050863">
    <property type="entry name" value="CenT-Element_Derived"/>
</dbReference>
<dbReference type="AlphaFoldDB" id="A0A7R7XN31"/>
<dbReference type="Proteomes" id="UP000654913">
    <property type="component" value="Chromosome 4"/>
</dbReference>
<dbReference type="PANTHER" id="PTHR19303">
    <property type="entry name" value="TRANSPOSON"/>
    <property type="match status" value="1"/>
</dbReference>
<organism evidence="3 4">
    <name type="scientific">Aspergillus puulaauensis</name>
    <dbReference type="NCBI Taxonomy" id="1220207"/>
    <lineage>
        <taxon>Eukaryota</taxon>
        <taxon>Fungi</taxon>
        <taxon>Dikarya</taxon>
        <taxon>Ascomycota</taxon>
        <taxon>Pezizomycotina</taxon>
        <taxon>Eurotiomycetes</taxon>
        <taxon>Eurotiomycetidae</taxon>
        <taxon>Eurotiales</taxon>
        <taxon>Aspergillaceae</taxon>
        <taxon>Aspergillus</taxon>
    </lineage>
</organism>
<dbReference type="PROSITE" id="PS51253">
    <property type="entry name" value="HTH_CENPB"/>
    <property type="match status" value="1"/>
</dbReference>
<dbReference type="InterPro" id="IPR006600">
    <property type="entry name" value="HTH_CenpB_DNA-bd_dom"/>
</dbReference>
<sequence length="247" mass="28795">MPPKQHRVSQNLVEQEGRILLTISALKKNEISSTRRAAEVFNMPPSTLRDRLQGRQYRAEQRANSHRLSETQEEVLIRWIVSRDMRGAAPRPSQVTEMANLILQADNPPGYTPLSKNWTTTFTRRRPEVKSRFARRYNYQRAKCEDPRVIRAWFEQLQRVRIEYGIQDEDIFNFDETGFTMGILATSKVVTRANIPGKPHLIQPGNREWVTTIESINTIGWALPSTIIFKEKIYIEGWFQEGRLPED</sequence>
<keyword evidence="4" id="KW-1185">Reference proteome</keyword>
<dbReference type="KEGG" id="apuu:APUU_40083S"/>
<reference evidence="3" key="2">
    <citation type="submission" date="2021-02" db="EMBL/GenBank/DDBJ databases">
        <title>Aspergillus puulaauensis MK2 genome sequence.</title>
        <authorList>
            <person name="Futagami T."/>
            <person name="Mori K."/>
            <person name="Kadooka C."/>
            <person name="Tanaka T."/>
        </authorList>
    </citation>
    <scope>NUCLEOTIDE SEQUENCE</scope>
    <source>
        <strain evidence="3">MK2</strain>
    </source>
</reference>
<name>A0A7R7XN31_9EURO</name>
<gene>
    <name evidence="3" type="ORF">APUU_40083S</name>
</gene>
<evidence type="ECO:0000313" key="4">
    <source>
        <dbReference type="Proteomes" id="UP000654913"/>
    </source>
</evidence>
<dbReference type="PANTHER" id="PTHR19303:SF62">
    <property type="entry name" value="HTH CENPB-TYPE DOMAIN-CONTAINING PROTEIN-RELATED"/>
    <property type="match status" value="1"/>
</dbReference>
<dbReference type="InterPro" id="IPR009057">
    <property type="entry name" value="Homeodomain-like_sf"/>
</dbReference>
<evidence type="ECO:0000313" key="3">
    <source>
        <dbReference type="EMBL" id="BCS23639.1"/>
    </source>
</evidence>
<reference evidence="3" key="1">
    <citation type="submission" date="2021-01" db="EMBL/GenBank/DDBJ databases">
        <authorList>
            <consortium name="Aspergillus puulaauensis MK2 genome sequencing consortium"/>
            <person name="Kazuki M."/>
            <person name="Futagami T."/>
        </authorList>
    </citation>
    <scope>NUCLEOTIDE SEQUENCE</scope>
    <source>
        <strain evidence="3">MK2</strain>
    </source>
</reference>
<dbReference type="GeneID" id="64973644"/>
<dbReference type="EMBL" id="AP024446">
    <property type="protein sequence ID" value="BCS23639.1"/>
    <property type="molecule type" value="Genomic_DNA"/>
</dbReference>
<dbReference type="GO" id="GO:0005634">
    <property type="term" value="C:nucleus"/>
    <property type="evidence" value="ECO:0007669"/>
    <property type="project" value="TreeGrafter"/>
</dbReference>
<dbReference type="OrthoDB" id="4502298at2759"/>
<dbReference type="GO" id="GO:0003677">
    <property type="term" value="F:DNA binding"/>
    <property type="evidence" value="ECO:0007669"/>
    <property type="project" value="UniProtKB-KW"/>
</dbReference>
<dbReference type="RefSeq" id="XP_041555833.1">
    <property type="nucleotide sequence ID" value="XM_041703115.1"/>
</dbReference>
<dbReference type="SMART" id="SM00674">
    <property type="entry name" value="CENPB"/>
    <property type="match status" value="1"/>
</dbReference>
<evidence type="ECO:0000256" key="1">
    <source>
        <dbReference type="ARBA" id="ARBA00023125"/>
    </source>
</evidence>
<proteinExistence type="predicted"/>
<feature type="domain" description="HTH CENPB-type" evidence="2">
    <location>
        <begin position="60"/>
        <end position="132"/>
    </location>
</feature>
<accession>A0A7R7XN31</accession>
<keyword evidence="1" id="KW-0238">DNA-binding</keyword>
<dbReference type="Pfam" id="PF03221">
    <property type="entry name" value="HTH_Tnp_Tc5"/>
    <property type="match status" value="1"/>
</dbReference>